<dbReference type="AlphaFoldDB" id="A0A4Q7VGW2"/>
<proteinExistence type="predicted"/>
<dbReference type="OrthoDB" id="9804926at2"/>
<comment type="caution">
    <text evidence="1">The sequence shown here is derived from an EMBL/GenBank/DDBJ whole genome shotgun (WGS) entry which is preliminary data.</text>
</comment>
<keyword evidence="2" id="KW-1185">Reference proteome</keyword>
<sequence>MSSIAKAITALGRFPGAHAAMNSQGLSPLTKAVLERAAVGISGTQDFAGLRLDDGIVSRVQEESLIGQMNLRPAIANFRVATVLQDPISYWLGEQKLKPVSKWLIGSTALPPKKIITMAVFSRDLFKVGGADGSGAANNPRYLETLEQAVEDAMVRSITKSVDAALVAIPSMADAPLSILDGLTISTATLPAGLAVAAQVVSAAGPVSLLMGYTAGLQFAAMYPGQSVFQSVVVSPAVESNLVIAYCASAIAATVLTVDLANSEEGMVEMSDSPETDTISAVSLWQLNLFSVRAESFLAWSKCLPSAVAAFRVS</sequence>
<reference evidence="1 2" key="1">
    <citation type="submission" date="2019-02" db="EMBL/GenBank/DDBJ databases">
        <title>Genomic Encyclopedia of Type Strains, Phase IV (KMG-IV): sequencing the most valuable type-strain genomes for metagenomic binning, comparative biology and taxonomic classification.</title>
        <authorList>
            <person name="Goeker M."/>
        </authorList>
    </citation>
    <scope>NUCLEOTIDE SEQUENCE [LARGE SCALE GENOMIC DNA]</scope>
    <source>
        <strain evidence="1 2">DSM 19570</strain>
    </source>
</reference>
<name>A0A4Q7VGW2_9BURK</name>
<dbReference type="RefSeq" id="WP_130433593.1">
    <property type="nucleotide sequence ID" value="NZ_SHKP01000007.1"/>
</dbReference>
<gene>
    <name evidence="1" type="ORF">EV670_3048</name>
</gene>
<evidence type="ECO:0000313" key="2">
    <source>
        <dbReference type="Proteomes" id="UP000293671"/>
    </source>
</evidence>
<organism evidence="1 2">
    <name type="scientific">Rivibacter subsaxonicus</name>
    <dbReference type="NCBI Taxonomy" id="457575"/>
    <lineage>
        <taxon>Bacteria</taxon>
        <taxon>Pseudomonadati</taxon>
        <taxon>Pseudomonadota</taxon>
        <taxon>Betaproteobacteria</taxon>
        <taxon>Burkholderiales</taxon>
        <taxon>Rivibacter</taxon>
    </lineage>
</organism>
<dbReference type="EMBL" id="SHKP01000007">
    <property type="protein sequence ID" value="RZT95296.1"/>
    <property type="molecule type" value="Genomic_DNA"/>
</dbReference>
<dbReference type="Proteomes" id="UP000293671">
    <property type="component" value="Unassembled WGS sequence"/>
</dbReference>
<evidence type="ECO:0000313" key="1">
    <source>
        <dbReference type="EMBL" id="RZT95296.1"/>
    </source>
</evidence>
<accession>A0A4Q7VGW2</accession>
<evidence type="ECO:0008006" key="3">
    <source>
        <dbReference type="Google" id="ProtNLM"/>
    </source>
</evidence>
<protein>
    <recommendedName>
        <fullName evidence="3">HK97 family phage major capsid protein</fullName>
    </recommendedName>
</protein>